<keyword evidence="3" id="KW-0496">Mitochondrion</keyword>
<dbReference type="PANTHER" id="PTHR28235">
    <property type="entry name" value="PROTEIN FYV4, MITOCHONDRIAL"/>
    <property type="match status" value="1"/>
</dbReference>
<dbReference type="STRING" id="930991.A0A0D0DHF6"/>
<keyword evidence="7" id="KW-1185">Reference proteome</keyword>
<protein>
    <recommendedName>
        <fullName evidence="4">Small ribosomal subunit protein mS41</fullName>
    </recommendedName>
</protein>
<evidence type="ECO:0000313" key="6">
    <source>
        <dbReference type="EMBL" id="KIK77435.1"/>
    </source>
</evidence>
<dbReference type="AlphaFoldDB" id="A0A0D0DHF6"/>
<gene>
    <name evidence="6" type="ORF">PAXRUDRAFT_378003</name>
</gene>
<name>A0A0D0DHF6_9AGAM</name>
<dbReference type="SMART" id="SM01238">
    <property type="entry name" value="IGR"/>
    <property type="match status" value="1"/>
</dbReference>
<comment type="similarity">
    <text evidence="2">Belongs to the mitochondrion-specific ribosomal protein mS41 family.</text>
</comment>
<evidence type="ECO:0000256" key="3">
    <source>
        <dbReference type="ARBA" id="ARBA00023128"/>
    </source>
</evidence>
<dbReference type="OrthoDB" id="18595at2759"/>
<dbReference type="HOGENOM" id="CLU_126679_2_0_1"/>
<evidence type="ECO:0000313" key="7">
    <source>
        <dbReference type="Proteomes" id="UP000054538"/>
    </source>
</evidence>
<accession>A0A0D0DHF6</accession>
<evidence type="ECO:0000256" key="2">
    <source>
        <dbReference type="ARBA" id="ARBA00010492"/>
    </source>
</evidence>
<dbReference type="EMBL" id="KN826988">
    <property type="protein sequence ID" value="KIK77435.1"/>
    <property type="molecule type" value="Genomic_DNA"/>
</dbReference>
<proteinExistence type="inferred from homology"/>
<reference evidence="6 7" key="1">
    <citation type="submission" date="2014-04" db="EMBL/GenBank/DDBJ databases">
        <authorList>
            <consortium name="DOE Joint Genome Institute"/>
            <person name="Kuo A."/>
            <person name="Kohler A."/>
            <person name="Jargeat P."/>
            <person name="Nagy L.G."/>
            <person name="Floudas D."/>
            <person name="Copeland A."/>
            <person name="Barry K.W."/>
            <person name="Cichocki N."/>
            <person name="Veneault-Fourrey C."/>
            <person name="LaButti K."/>
            <person name="Lindquist E.A."/>
            <person name="Lipzen A."/>
            <person name="Lundell T."/>
            <person name="Morin E."/>
            <person name="Murat C."/>
            <person name="Sun H."/>
            <person name="Tunlid A."/>
            <person name="Henrissat B."/>
            <person name="Grigoriev I.V."/>
            <person name="Hibbett D.S."/>
            <person name="Martin F."/>
            <person name="Nordberg H.P."/>
            <person name="Cantor M.N."/>
            <person name="Hua S.X."/>
        </authorList>
    </citation>
    <scope>NUCLEOTIDE SEQUENCE [LARGE SCALE GENOMIC DNA]</scope>
    <source>
        <strain evidence="6 7">Ve08.2h10</strain>
    </source>
</reference>
<feature type="domain" description="Small ribosomal subunit protein mS41 SAM" evidence="5">
    <location>
        <begin position="39"/>
        <end position="93"/>
    </location>
</feature>
<dbReference type="PANTHER" id="PTHR28235:SF1">
    <property type="entry name" value="SMALL RIBOSOMAL SUBUNIT PROTEIN MS41"/>
    <property type="match status" value="1"/>
</dbReference>
<dbReference type="Proteomes" id="UP000054538">
    <property type="component" value="Unassembled WGS sequence"/>
</dbReference>
<evidence type="ECO:0000256" key="1">
    <source>
        <dbReference type="ARBA" id="ARBA00004173"/>
    </source>
</evidence>
<dbReference type="FunCoup" id="A0A0D0DHF6">
    <property type="interactions" value="149"/>
</dbReference>
<dbReference type="Pfam" id="PF09597">
    <property type="entry name" value="SAM_Ribosomal_mS41"/>
    <property type="match status" value="1"/>
</dbReference>
<reference evidence="7" key="2">
    <citation type="submission" date="2015-01" db="EMBL/GenBank/DDBJ databases">
        <title>Evolutionary Origins and Diversification of the Mycorrhizal Mutualists.</title>
        <authorList>
            <consortium name="DOE Joint Genome Institute"/>
            <consortium name="Mycorrhizal Genomics Consortium"/>
            <person name="Kohler A."/>
            <person name="Kuo A."/>
            <person name="Nagy L.G."/>
            <person name="Floudas D."/>
            <person name="Copeland A."/>
            <person name="Barry K.W."/>
            <person name="Cichocki N."/>
            <person name="Veneault-Fourrey C."/>
            <person name="LaButti K."/>
            <person name="Lindquist E.A."/>
            <person name="Lipzen A."/>
            <person name="Lundell T."/>
            <person name="Morin E."/>
            <person name="Murat C."/>
            <person name="Riley R."/>
            <person name="Ohm R."/>
            <person name="Sun H."/>
            <person name="Tunlid A."/>
            <person name="Henrissat B."/>
            <person name="Grigoriev I.V."/>
            <person name="Hibbett D.S."/>
            <person name="Martin F."/>
        </authorList>
    </citation>
    <scope>NUCLEOTIDE SEQUENCE [LARGE SCALE GENOMIC DNA]</scope>
    <source>
        <strain evidence="7">Ve08.2h10</strain>
    </source>
</reference>
<evidence type="ECO:0000259" key="5">
    <source>
        <dbReference type="SMART" id="SM01238"/>
    </source>
</evidence>
<evidence type="ECO:0000256" key="4">
    <source>
        <dbReference type="ARBA" id="ARBA00035129"/>
    </source>
</evidence>
<dbReference type="InterPro" id="IPR019083">
    <property type="entry name" value="SAM_Ribosomal_mS41"/>
</dbReference>
<sequence>MSFSLRPSLRRVSQTFVRSFQDRAALRPIPPPQGDITTPRDFLRAIGRSAETKVSIDSWDAFWHTGGYDLRKAGLAVKDRRYILWCMEKYRREIPIKDYAHEPRPKKKTRG</sequence>
<organism evidence="6 7">
    <name type="scientific">Paxillus rubicundulus Ve08.2h10</name>
    <dbReference type="NCBI Taxonomy" id="930991"/>
    <lineage>
        <taxon>Eukaryota</taxon>
        <taxon>Fungi</taxon>
        <taxon>Dikarya</taxon>
        <taxon>Basidiomycota</taxon>
        <taxon>Agaricomycotina</taxon>
        <taxon>Agaricomycetes</taxon>
        <taxon>Agaricomycetidae</taxon>
        <taxon>Boletales</taxon>
        <taxon>Paxilineae</taxon>
        <taxon>Paxillaceae</taxon>
        <taxon>Paxillus</taxon>
    </lineage>
</organism>
<comment type="subcellular location">
    <subcellularLocation>
        <location evidence="1">Mitochondrion</location>
    </subcellularLocation>
</comment>
<dbReference type="InParanoid" id="A0A0D0DHF6"/>
<dbReference type="InterPro" id="IPR039603">
    <property type="entry name" value="Ribosomal_mS41"/>
</dbReference>
<dbReference type="GO" id="GO:0005739">
    <property type="term" value="C:mitochondrion"/>
    <property type="evidence" value="ECO:0007669"/>
    <property type="project" value="UniProtKB-SubCell"/>
</dbReference>